<dbReference type="EMBL" id="OU963862">
    <property type="protein sequence ID" value="CAH0381373.1"/>
    <property type="molecule type" value="Genomic_DNA"/>
</dbReference>
<evidence type="ECO:0000313" key="1">
    <source>
        <dbReference type="EMBL" id="CAH0381373.1"/>
    </source>
</evidence>
<evidence type="ECO:0000313" key="2">
    <source>
        <dbReference type="Proteomes" id="UP001152759"/>
    </source>
</evidence>
<dbReference type="Proteomes" id="UP001152759">
    <property type="component" value="Chromosome 1"/>
</dbReference>
<reference evidence="1" key="1">
    <citation type="submission" date="2021-12" db="EMBL/GenBank/DDBJ databases">
        <authorList>
            <person name="King R."/>
        </authorList>
    </citation>
    <scope>NUCLEOTIDE SEQUENCE</scope>
</reference>
<organism evidence="1 2">
    <name type="scientific">Bemisia tabaci</name>
    <name type="common">Sweetpotato whitefly</name>
    <name type="synonym">Aleurodes tabaci</name>
    <dbReference type="NCBI Taxonomy" id="7038"/>
    <lineage>
        <taxon>Eukaryota</taxon>
        <taxon>Metazoa</taxon>
        <taxon>Ecdysozoa</taxon>
        <taxon>Arthropoda</taxon>
        <taxon>Hexapoda</taxon>
        <taxon>Insecta</taxon>
        <taxon>Pterygota</taxon>
        <taxon>Neoptera</taxon>
        <taxon>Paraneoptera</taxon>
        <taxon>Hemiptera</taxon>
        <taxon>Sternorrhyncha</taxon>
        <taxon>Aleyrodoidea</taxon>
        <taxon>Aleyrodidae</taxon>
        <taxon>Aleyrodinae</taxon>
        <taxon>Bemisia</taxon>
    </lineage>
</organism>
<protein>
    <submittedName>
        <fullName evidence="1">Uncharacterized protein</fullName>
    </submittedName>
</protein>
<gene>
    <name evidence="1" type="ORF">BEMITA_LOCUS1035</name>
</gene>
<proteinExistence type="predicted"/>
<dbReference type="PANTHER" id="PTHR46601:SF1">
    <property type="entry name" value="ADF-H DOMAIN-CONTAINING PROTEIN"/>
    <property type="match status" value="1"/>
</dbReference>
<dbReference type="AlphaFoldDB" id="A0A9P0A0E2"/>
<dbReference type="PANTHER" id="PTHR46601">
    <property type="entry name" value="ULP_PROTEASE DOMAIN-CONTAINING PROTEIN"/>
    <property type="match status" value="1"/>
</dbReference>
<keyword evidence="2" id="KW-1185">Reference proteome</keyword>
<name>A0A9P0A0E2_BEMTA</name>
<sequence length="216" mass="25058">MLRRCDKCPSVDNAQLYLMSALESFFEDEAEIDFYRWDTKAGSTLKKVSLHVEEFIELLLQQLEALLPHSYIAKAQSLHLKNVKQSLSQDEAIVITDFSENYGYIVQDASQGFHWNKDACTIFPAVLYYSNSEEALVLVPLCIISDDMNHDVSMVYQMQCLVTDFLKSKHPRIKKLHYFSDSCAGQFKNTYNFLNLLHHFKDFQLEADWSFFATSH</sequence>
<accession>A0A9P0A0E2</accession>